<sequence>YEDPEVNQDVPNSSIVASADQGSSNPNLSDLTSDNEIGKAIYVLLKIIKTINECNTW</sequence>
<evidence type="ECO:0000313" key="3">
    <source>
        <dbReference type="Proteomes" id="UP000789901"/>
    </source>
</evidence>
<proteinExistence type="predicted"/>
<evidence type="ECO:0000256" key="1">
    <source>
        <dbReference type="SAM" id="MobiDB-lite"/>
    </source>
</evidence>
<comment type="caution">
    <text evidence="2">The sequence shown here is derived from an EMBL/GenBank/DDBJ whole genome shotgun (WGS) entry which is preliminary data.</text>
</comment>
<dbReference type="EMBL" id="CAJVQB010086375">
    <property type="protein sequence ID" value="CAG8847141.1"/>
    <property type="molecule type" value="Genomic_DNA"/>
</dbReference>
<keyword evidence="3" id="KW-1185">Reference proteome</keyword>
<dbReference type="Proteomes" id="UP000789901">
    <property type="component" value="Unassembled WGS sequence"/>
</dbReference>
<evidence type="ECO:0000313" key="2">
    <source>
        <dbReference type="EMBL" id="CAG8847141.1"/>
    </source>
</evidence>
<organism evidence="2 3">
    <name type="scientific">Gigaspora margarita</name>
    <dbReference type="NCBI Taxonomy" id="4874"/>
    <lineage>
        <taxon>Eukaryota</taxon>
        <taxon>Fungi</taxon>
        <taxon>Fungi incertae sedis</taxon>
        <taxon>Mucoromycota</taxon>
        <taxon>Glomeromycotina</taxon>
        <taxon>Glomeromycetes</taxon>
        <taxon>Diversisporales</taxon>
        <taxon>Gigasporaceae</taxon>
        <taxon>Gigaspora</taxon>
    </lineage>
</organism>
<name>A0ABN7X3D5_GIGMA</name>
<accession>A0ABN7X3D5</accession>
<feature type="non-terminal residue" evidence="2">
    <location>
        <position position="1"/>
    </location>
</feature>
<feature type="compositionally biased region" description="Polar residues" evidence="1">
    <location>
        <begin position="9"/>
        <end position="33"/>
    </location>
</feature>
<feature type="region of interest" description="Disordered" evidence="1">
    <location>
        <begin position="1"/>
        <end position="33"/>
    </location>
</feature>
<gene>
    <name evidence="2" type="ORF">GMARGA_LOCUS38514</name>
</gene>
<protein>
    <submittedName>
        <fullName evidence="2">45429_t:CDS:1</fullName>
    </submittedName>
</protein>
<reference evidence="2 3" key="1">
    <citation type="submission" date="2021-06" db="EMBL/GenBank/DDBJ databases">
        <authorList>
            <person name="Kallberg Y."/>
            <person name="Tangrot J."/>
            <person name="Rosling A."/>
        </authorList>
    </citation>
    <scope>NUCLEOTIDE SEQUENCE [LARGE SCALE GENOMIC DNA]</scope>
    <source>
        <strain evidence="2 3">120-4 pot B 10/14</strain>
    </source>
</reference>